<reference evidence="2" key="1">
    <citation type="journal article" date="2020" name="Nature">
        <title>Giant virus diversity and host interactions through global metagenomics.</title>
        <authorList>
            <person name="Schulz F."/>
            <person name="Roux S."/>
            <person name="Paez-Espino D."/>
            <person name="Jungbluth S."/>
            <person name="Walsh D.A."/>
            <person name="Denef V.J."/>
            <person name="McMahon K.D."/>
            <person name="Konstantinidis K.T."/>
            <person name="Eloe-Fadrosh E.A."/>
            <person name="Kyrpides N.C."/>
            <person name="Woyke T."/>
        </authorList>
    </citation>
    <scope>NUCLEOTIDE SEQUENCE</scope>
    <source>
        <strain evidence="2">GVMAG-M-3300020595-32</strain>
    </source>
</reference>
<dbReference type="InterPro" id="IPR035913">
    <property type="entry name" value="RPB5-like_sf"/>
</dbReference>
<dbReference type="Pfam" id="PF01191">
    <property type="entry name" value="RNA_pol_Rpb5_C"/>
    <property type="match status" value="1"/>
</dbReference>
<evidence type="ECO:0000313" key="2">
    <source>
        <dbReference type="EMBL" id="QHT02486.1"/>
    </source>
</evidence>
<dbReference type="GO" id="GO:0003677">
    <property type="term" value="F:DNA binding"/>
    <property type="evidence" value="ECO:0007669"/>
    <property type="project" value="InterPro"/>
</dbReference>
<dbReference type="SUPFAM" id="SSF55287">
    <property type="entry name" value="RPB5-like RNA polymerase subunit"/>
    <property type="match status" value="1"/>
</dbReference>
<dbReference type="PIRSF" id="PIRSF000747">
    <property type="entry name" value="RPB5"/>
    <property type="match status" value="1"/>
</dbReference>
<dbReference type="GO" id="GO:0003899">
    <property type="term" value="F:DNA-directed RNA polymerase activity"/>
    <property type="evidence" value="ECO:0007669"/>
    <property type="project" value="InterPro"/>
</dbReference>
<name>A0A6C0CCK9_9ZZZZ</name>
<feature type="domain" description="RNA polymerase subunit H/Rpb5 C-terminal" evidence="1">
    <location>
        <begin position="180"/>
        <end position="252"/>
    </location>
</feature>
<proteinExistence type="predicted"/>
<dbReference type="InterPro" id="IPR000783">
    <property type="entry name" value="RNA_pol_subH/Rpb5_C"/>
</dbReference>
<dbReference type="Gene3D" id="3.90.940.20">
    <property type="entry name" value="RPB5-like RNA polymerase subunit"/>
    <property type="match status" value="1"/>
</dbReference>
<dbReference type="InterPro" id="IPR014381">
    <property type="entry name" value="Arch_Rpo5/euc_Rpb5"/>
</dbReference>
<dbReference type="AlphaFoldDB" id="A0A6C0CCK9"/>
<dbReference type="EMBL" id="MN739395">
    <property type="protein sequence ID" value="QHT02486.1"/>
    <property type="molecule type" value="Genomic_DNA"/>
</dbReference>
<evidence type="ECO:0000259" key="1">
    <source>
        <dbReference type="Pfam" id="PF01191"/>
    </source>
</evidence>
<protein>
    <recommendedName>
        <fullName evidence="1">RNA polymerase subunit H/Rpb5 C-terminal domain-containing protein</fullName>
    </recommendedName>
</protein>
<accession>A0A6C0CCK9</accession>
<organism evidence="2">
    <name type="scientific">viral metagenome</name>
    <dbReference type="NCBI Taxonomy" id="1070528"/>
    <lineage>
        <taxon>unclassified sequences</taxon>
        <taxon>metagenomes</taxon>
        <taxon>organismal metagenomes</taxon>
    </lineage>
</organism>
<dbReference type="GO" id="GO:0006351">
    <property type="term" value="P:DNA-templated transcription"/>
    <property type="evidence" value="ECO:0007669"/>
    <property type="project" value="InterPro"/>
</dbReference>
<sequence length="253" mass="29672">MALLEKVYNSRLTLREVLKDEWSTEVINDVSMEELEIMYNNQNDKSIMGSGCNFTLYNRKIPSHKLHVIYYNFPQLHLTGPKINKTCCDKLTAMYKQDGIEADDDENMFEKEDSILVIINEPVSENIQTNIETMYHKGLDELSSGLNPILEKEMKENNFEMTKYYFRNVHILFIDTLYRNHLQHELVPIHIPVRDKDEIKQILTDTNSLIHQLPIILRTDPMAKLIRLCPGNICKIIRKSEKSGESIYYRVCK</sequence>